<protein>
    <recommendedName>
        <fullName evidence="6">MADS-box domain-containing protein</fullName>
    </recommendedName>
</protein>
<evidence type="ECO:0000256" key="3">
    <source>
        <dbReference type="ARBA" id="ARBA00023125"/>
    </source>
</evidence>
<reference evidence="7" key="2">
    <citation type="submission" date="2024-10" db="UniProtKB">
        <authorList>
            <consortium name="EnsemblProtists"/>
        </authorList>
    </citation>
    <scope>IDENTIFICATION</scope>
</reference>
<dbReference type="GeneID" id="17255222"/>
<evidence type="ECO:0000256" key="4">
    <source>
        <dbReference type="ARBA" id="ARBA00023163"/>
    </source>
</evidence>
<dbReference type="SMART" id="SM00432">
    <property type="entry name" value="MADS"/>
    <property type="match status" value="1"/>
</dbReference>
<evidence type="ECO:0000313" key="8">
    <source>
        <dbReference type="Proteomes" id="UP000013827"/>
    </source>
</evidence>
<keyword evidence="4" id="KW-0804">Transcription</keyword>
<keyword evidence="2" id="KW-0805">Transcription regulation</keyword>
<dbReference type="Gene3D" id="3.40.1810.10">
    <property type="entry name" value="Transcription factor, MADS-box"/>
    <property type="match status" value="1"/>
</dbReference>
<name>A0A0D3ICU4_EMIH1</name>
<dbReference type="PANTHER" id="PTHR48019">
    <property type="entry name" value="SERUM RESPONSE FACTOR HOMOLOG"/>
    <property type="match status" value="1"/>
</dbReference>
<comment type="subcellular location">
    <subcellularLocation>
        <location evidence="1">Nucleus</location>
    </subcellularLocation>
</comment>
<dbReference type="RefSeq" id="XP_005761508.1">
    <property type="nucleotide sequence ID" value="XM_005761451.1"/>
</dbReference>
<dbReference type="AlphaFoldDB" id="A0A0D3ICU4"/>
<dbReference type="GO" id="GO:0046983">
    <property type="term" value="F:protein dimerization activity"/>
    <property type="evidence" value="ECO:0007669"/>
    <property type="project" value="InterPro"/>
</dbReference>
<dbReference type="PRINTS" id="PR00404">
    <property type="entry name" value="MADSDOMAIN"/>
</dbReference>
<keyword evidence="5" id="KW-0539">Nucleus</keyword>
<dbReference type="InterPro" id="IPR050142">
    <property type="entry name" value="MADS-box/MEF2_TF"/>
</dbReference>
<evidence type="ECO:0000256" key="1">
    <source>
        <dbReference type="ARBA" id="ARBA00004123"/>
    </source>
</evidence>
<keyword evidence="8" id="KW-1185">Reference proteome</keyword>
<dbReference type="STRING" id="2903.R1DK41"/>
<dbReference type="GO" id="GO:0003677">
    <property type="term" value="F:DNA binding"/>
    <property type="evidence" value="ECO:0007669"/>
    <property type="project" value="UniProtKB-KW"/>
</dbReference>
<proteinExistence type="predicted"/>
<dbReference type="Pfam" id="PF00319">
    <property type="entry name" value="SRF-TF"/>
    <property type="match status" value="1"/>
</dbReference>
<feature type="domain" description="MADS-box" evidence="6">
    <location>
        <begin position="1"/>
        <end position="58"/>
    </location>
</feature>
<sequence length="66" mass="7398">GRIEIAPIECPRHRRITYSKRKAGLVRKATELAVLCDADVAVLMCNADKRLSVYSSSPVDHVLEKF</sequence>
<dbReference type="EnsemblProtists" id="EOD09079">
    <property type="protein sequence ID" value="EOD09079"/>
    <property type="gene ID" value="EMIHUDRAFT_58476"/>
</dbReference>
<dbReference type="eggNOG" id="KOG0014">
    <property type="taxonomic scope" value="Eukaryota"/>
</dbReference>
<dbReference type="KEGG" id="ehx:EMIHUDRAFT_58476"/>
<accession>A0A0D3ICU4</accession>
<dbReference type="InterPro" id="IPR036879">
    <property type="entry name" value="TF_MADSbox_sf"/>
</dbReference>
<reference evidence="8" key="1">
    <citation type="journal article" date="2013" name="Nature">
        <title>Pan genome of the phytoplankton Emiliania underpins its global distribution.</title>
        <authorList>
            <person name="Read B.A."/>
            <person name="Kegel J."/>
            <person name="Klute M.J."/>
            <person name="Kuo A."/>
            <person name="Lefebvre S.C."/>
            <person name="Maumus F."/>
            <person name="Mayer C."/>
            <person name="Miller J."/>
            <person name="Monier A."/>
            <person name="Salamov A."/>
            <person name="Young J."/>
            <person name="Aguilar M."/>
            <person name="Claverie J.M."/>
            <person name="Frickenhaus S."/>
            <person name="Gonzalez K."/>
            <person name="Herman E.K."/>
            <person name="Lin Y.C."/>
            <person name="Napier J."/>
            <person name="Ogata H."/>
            <person name="Sarno A.F."/>
            <person name="Shmutz J."/>
            <person name="Schroeder D."/>
            <person name="de Vargas C."/>
            <person name="Verret F."/>
            <person name="von Dassow P."/>
            <person name="Valentin K."/>
            <person name="Van de Peer Y."/>
            <person name="Wheeler G."/>
            <person name="Dacks J.B."/>
            <person name="Delwiche C.F."/>
            <person name="Dyhrman S.T."/>
            <person name="Glockner G."/>
            <person name="John U."/>
            <person name="Richards T."/>
            <person name="Worden A.Z."/>
            <person name="Zhang X."/>
            <person name="Grigoriev I.V."/>
            <person name="Allen A.E."/>
            <person name="Bidle K."/>
            <person name="Borodovsky M."/>
            <person name="Bowler C."/>
            <person name="Brownlee C."/>
            <person name="Cock J.M."/>
            <person name="Elias M."/>
            <person name="Gladyshev V.N."/>
            <person name="Groth M."/>
            <person name="Guda C."/>
            <person name="Hadaegh A."/>
            <person name="Iglesias-Rodriguez M.D."/>
            <person name="Jenkins J."/>
            <person name="Jones B.M."/>
            <person name="Lawson T."/>
            <person name="Leese F."/>
            <person name="Lindquist E."/>
            <person name="Lobanov A."/>
            <person name="Lomsadze A."/>
            <person name="Malik S.B."/>
            <person name="Marsh M.E."/>
            <person name="Mackinder L."/>
            <person name="Mock T."/>
            <person name="Mueller-Roeber B."/>
            <person name="Pagarete A."/>
            <person name="Parker M."/>
            <person name="Probert I."/>
            <person name="Quesneville H."/>
            <person name="Raines C."/>
            <person name="Rensing S.A."/>
            <person name="Riano-Pachon D.M."/>
            <person name="Richier S."/>
            <person name="Rokitta S."/>
            <person name="Shiraiwa Y."/>
            <person name="Soanes D.M."/>
            <person name="van der Giezen M."/>
            <person name="Wahlund T.M."/>
            <person name="Williams B."/>
            <person name="Wilson W."/>
            <person name="Wolfe G."/>
            <person name="Wurch L.L."/>
        </authorList>
    </citation>
    <scope>NUCLEOTIDE SEQUENCE</scope>
</reference>
<organism evidence="7 8">
    <name type="scientific">Emiliania huxleyi (strain CCMP1516)</name>
    <dbReference type="NCBI Taxonomy" id="280463"/>
    <lineage>
        <taxon>Eukaryota</taxon>
        <taxon>Haptista</taxon>
        <taxon>Haptophyta</taxon>
        <taxon>Prymnesiophyceae</taxon>
        <taxon>Isochrysidales</taxon>
        <taxon>Noelaerhabdaceae</taxon>
        <taxon>Emiliania</taxon>
    </lineage>
</organism>
<evidence type="ECO:0000259" key="6">
    <source>
        <dbReference type="PROSITE" id="PS50066"/>
    </source>
</evidence>
<dbReference type="InterPro" id="IPR002100">
    <property type="entry name" value="TF_MADSbox"/>
</dbReference>
<dbReference type="Proteomes" id="UP000013827">
    <property type="component" value="Unassembled WGS sequence"/>
</dbReference>
<evidence type="ECO:0000313" key="7">
    <source>
        <dbReference type="EnsemblProtists" id="EOD09079"/>
    </source>
</evidence>
<dbReference type="PaxDb" id="2903-EOD09079"/>
<dbReference type="PROSITE" id="PS50066">
    <property type="entry name" value="MADS_BOX_2"/>
    <property type="match status" value="1"/>
</dbReference>
<dbReference type="SUPFAM" id="SSF55455">
    <property type="entry name" value="SRF-like"/>
    <property type="match status" value="1"/>
</dbReference>
<dbReference type="OMA" id="LFEYATH"/>
<dbReference type="GO" id="GO:0005634">
    <property type="term" value="C:nucleus"/>
    <property type="evidence" value="ECO:0007669"/>
    <property type="project" value="UniProtKB-SubCell"/>
</dbReference>
<keyword evidence="3" id="KW-0238">DNA-binding</keyword>
<evidence type="ECO:0000256" key="5">
    <source>
        <dbReference type="ARBA" id="ARBA00023242"/>
    </source>
</evidence>
<dbReference type="HOGENOM" id="CLU_053053_13_5_1"/>
<evidence type="ECO:0000256" key="2">
    <source>
        <dbReference type="ARBA" id="ARBA00023015"/>
    </source>
</evidence>